<organism evidence="9 10">
    <name type="scientific">Cordylochernes scorpioides</name>
    <dbReference type="NCBI Taxonomy" id="51811"/>
    <lineage>
        <taxon>Eukaryota</taxon>
        <taxon>Metazoa</taxon>
        <taxon>Ecdysozoa</taxon>
        <taxon>Arthropoda</taxon>
        <taxon>Chelicerata</taxon>
        <taxon>Arachnida</taxon>
        <taxon>Pseudoscorpiones</taxon>
        <taxon>Cheliferoidea</taxon>
        <taxon>Chernetidae</taxon>
        <taxon>Cordylochernes</taxon>
    </lineage>
</organism>
<comment type="similarity">
    <text evidence="6 7">Belongs to the class I-like SAM-binding methyltransferase superfamily. rRNA adenine N(6)-methyltransferase family.</text>
</comment>
<feature type="binding site" evidence="6">
    <location>
        <position position="1"/>
    </location>
    <ligand>
        <name>S-adenosyl-L-methionine</name>
        <dbReference type="ChEBI" id="CHEBI:59789"/>
    </ligand>
</feature>
<feature type="binding site" evidence="6">
    <location>
        <position position="16"/>
    </location>
    <ligand>
        <name>S-adenosyl-L-methionine</name>
        <dbReference type="ChEBI" id="CHEBI:59789"/>
    </ligand>
</feature>
<dbReference type="Proteomes" id="UP001235939">
    <property type="component" value="Chromosome 13"/>
</dbReference>
<dbReference type="InterPro" id="IPR020598">
    <property type="entry name" value="rRNA_Ade_methylase_Trfase_N"/>
</dbReference>
<evidence type="ECO:0000259" key="8">
    <source>
        <dbReference type="SMART" id="SM00650"/>
    </source>
</evidence>
<comment type="subcellular location">
    <subcellularLocation>
        <location evidence="1">Mitochondrion</location>
    </subcellularLocation>
</comment>
<keyword evidence="4 6" id="KW-0949">S-adenosyl-L-methionine</keyword>
<gene>
    <name evidence="9" type="ORF">LAZ67_13001753</name>
</gene>
<evidence type="ECO:0000256" key="3">
    <source>
        <dbReference type="ARBA" id="ARBA00022679"/>
    </source>
</evidence>
<dbReference type="SMART" id="SM00650">
    <property type="entry name" value="rADc"/>
    <property type="match status" value="1"/>
</dbReference>
<dbReference type="Gene3D" id="1.10.8.100">
    <property type="entry name" value="Ribosomal RNA adenine dimethylase-like, domain 2"/>
    <property type="match status" value="1"/>
</dbReference>
<evidence type="ECO:0000313" key="9">
    <source>
        <dbReference type="EMBL" id="UYV75905.1"/>
    </source>
</evidence>
<keyword evidence="3 6" id="KW-0808">Transferase</keyword>
<keyword evidence="2 6" id="KW-0489">Methyltransferase</keyword>
<dbReference type="EMBL" id="CP092875">
    <property type="protein sequence ID" value="UYV75905.1"/>
    <property type="molecule type" value="Genomic_DNA"/>
</dbReference>
<proteinExistence type="inferred from homology"/>
<dbReference type="InterPro" id="IPR023165">
    <property type="entry name" value="rRNA_Ade_diMease-like_C"/>
</dbReference>
<dbReference type="SUPFAM" id="SSF53335">
    <property type="entry name" value="S-adenosyl-L-methionine-dependent methyltransferases"/>
    <property type="match status" value="1"/>
</dbReference>
<accession>A0ABY6L822</accession>
<feature type="binding site" evidence="6">
    <location>
        <position position="46"/>
    </location>
    <ligand>
        <name>S-adenosyl-L-methionine</name>
        <dbReference type="ChEBI" id="CHEBI:59789"/>
    </ligand>
</feature>
<dbReference type="InterPro" id="IPR029063">
    <property type="entry name" value="SAM-dependent_MTases_sf"/>
</dbReference>
<dbReference type="Gene3D" id="3.40.50.150">
    <property type="entry name" value="Vaccinia Virus protein VP39"/>
    <property type="match status" value="1"/>
</dbReference>
<dbReference type="PROSITE" id="PS51689">
    <property type="entry name" value="SAM_RNA_A_N6_MT"/>
    <property type="match status" value="1"/>
</dbReference>
<evidence type="ECO:0000256" key="5">
    <source>
        <dbReference type="ARBA" id="ARBA00022884"/>
    </source>
</evidence>
<dbReference type="PANTHER" id="PTHR11727">
    <property type="entry name" value="DIMETHYLADENOSINE TRANSFERASE"/>
    <property type="match status" value="1"/>
</dbReference>
<evidence type="ECO:0000256" key="1">
    <source>
        <dbReference type="ARBA" id="ARBA00004173"/>
    </source>
</evidence>
<evidence type="ECO:0000256" key="4">
    <source>
        <dbReference type="ARBA" id="ARBA00022691"/>
    </source>
</evidence>
<keyword evidence="7" id="KW-0698">rRNA processing</keyword>
<reference evidence="9 10" key="1">
    <citation type="submission" date="2022-01" db="EMBL/GenBank/DDBJ databases">
        <title>A chromosomal length assembly of Cordylochernes scorpioides.</title>
        <authorList>
            <person name="Zeh D."/>
            <person name="Zeh J."/>
        </authorList>
    </citation>
    <scope>NUCLEOTIDE SEQUENCE [LARGE SCALE GENOMIC DNA]</scope>
    <source>
        <strain evidence="9">IN4F17</strain>
        <tissue evidence="9">Whole Body</tissue>
    </source>
</reference>
<dbReference type="EC" id="2.1.1.-" evidence="7"/>
<protein>
    <recommendedName>
        <fullName evidence="7">rRNA adenine N(6)-methyltransferase</fullName>
        <ecNumber evidence="7">2.1.1.-</ecNumber>
    </recommendedName>
</protein>
<name>A0ABY6L822_9ARAC</name>
<sequence length="261" mass="29853">MLVEAAPGVMKFALGDILRFDLGQVLPMDQAKDWDDICTPVKIIGNLPFNVASPSAHQISERSRPFALGRVPLMLTFQKEVAERIVAPPLWDERSRLSIMSQIYCHSQIKLTISGKCFSPRPQVDVSIVRMAPLRKPKINLPFKLVEKRATLSLFFLLPWNRELQGKRKNMLSVLKNLFPPSHDFLLPELLHILRMDLRIKPILLSVEDIGRICYGYRHLCEAYPDILQYNYEQPQLFPTAPIDPQLSSPVHILASAQRDH</sequence>
<keyword evidence="10" id="KW-1185">Reference proteome</keyword>
<dbReference type="Pfam" id="PF00398">
    <property type="entry name" value="RrnaAD"/>
    <property type="match status" value="1"/>
</dbReference>
<keyword evidence="5 6" id="KW-0694">RNA-binding</keyword>
<evidence type="ECO:0000256" key="6">
    <source>
        <dbReference type="PROSITE-ProRule" id="PRU01026"/>
    </source>
</evidence>
<evidence type="ECO:0000256" key="2">
    <source>
        <dbReference type="ARBA" id="ARBA00022603"/>
    </source>
</evidence>
<comment type="caution">
    <text evidence="6">Lacks conserved residue(s) required for the propagation of feature annotation.</text>
</comment>
<dbReference type="PANTHER" id="PTHR11727:SF17">
    <property type="entry name" value="DIMETHYLADENOSINE TRANSFERASE 1, MITOCHONDRIAL"/>
    <property type="match status" value="1"/>
</dbReference>
<feature type="domain" description="Ribosomal RNA adenine methylase transferase N-terminal" evidence="8">
    <location>
        <begin position="2"/>
        <end position="135"/>
    </location>
</feature>
<evidence type="ECO:0000256" key="7">
    <source>
        <dbReference type="RuleBase" id="RU362106"/>
    </source>
</evidence>
<evidence type="ECO:0000313" key="10">
    <source>
        <dbReference type="Proteomes" id="UP001235939"/>
    </source>
</evidence>
<dbReference type="InterPro" id="IPR001737">
    <property type="entry name" value="KsgA/Erm"/>
</dbReference>